<proteinExistence type="predicted"/>
<dbReference type="InterPro" id="IPR036504">
    <property type="entry name" value="CGI121/TPRKB_sf"/>
</dbReference>
<keyword evidence="2" id="KW-1185">Reference proteome</keyword>
<reference evidence="1" key="1">
    <citation type="journal article" date="2014" name="Int. J. Syst. Evol. Microbiol.">
        <title>Complete genome sequence of Corynebacterium casei LMG S-19264T (=DSM 44701T), isolated from a smear-ripened cheese.</title>
        <authorList>
            <consortium name="US DOE Joint Genome Institute (JGI-PGF)"/>
            <person name="Walter F."/>
            <person name="Albersmeier A."/>
            <person name="Kalinowski J."/>
            <person name="Ruckert C."/>
        </authorList>
    </citation>
    <scope>NUCLEOTIDE SEQUENCE</scope>
    <source>
        <strain evidence="1">JCM 10088</strain>
    </source>
</reference>
<comment type="caution">
    <text evidence="1">The sequence shown here is derived from an EMBL/GenBank/DDBJ whole genome shotgun (WGS) entry which is preliminary data.</text>
</comment>
<sequence>MMVNTDIGPLDFQIITIVLDGNATNDDVKRIMGSVKADVFVVINASAAPMDLDMLYYLYFALRSHINGNAFAKDPNMEALALSQCTLQINEAVERASPLGHSVITIAALSRKRVEIRLDGDELIGSATRLRSNDCSRQTILLKLMDKY</sequence>
<name>A0A830GVP7_9CREN</name>
<dbReference type="AlphaFoldDB" id="A0A830GVP7"/>
<gene>
    <name evidence="1" type="ORF">GCM10007981_11940</name>
</gene>
<dbReference type="RefSeq" id="WP_188596528.1">
    <property type="nucleotide sequence ID" value="NZ_BMNL01000003.1"/>
</dbReference>
<protein>
    <submittedName>
        <fullName evidence="1">Uncharacterized protein</fullName>
    </submittedName>
</protein>
<evidence type="ECO:0000313" key="1">
    <source>
        <dbReference type="EMBL" id="GGP21179.1"/>
    </source>
</evidence>
<accession>A0A830GVP7</accession>
<dbReference type="Gene3D" id="3.30.2380.10">
    <property type="entry name" value="CGI121/TPRKB"/>
    <property type="match status" value="1"/>
</dbReference>
<dbReference type="Proteomes" id="UP000610960">
    <property type="component" value="Unassembled WGS sequence"/>
</dbReference>
<dbReference type="SUPFAM" id="SSF143870">
    <property type="entry name" value="PF0523-like"/>
    <property type="match status" value="1"/>
</dbReference>
<dbReference type="EMBL" id="BMNL01000003">
    <property type="protein sequence ID" value="GGP21179.1"/>
    <property type="molecule type" value="Genomic_DNA"/>
</dbReference>
<organism evidence="1 2">
    <name type="scientific">Thermocladium modestius</name>
    <dbReference type="NCBI Taxonomy" id="62609"/>
    <lineage>
        <taxon>Archaea</taxon>
        <taxon>Thermoproteota</taxon>
        <taxon>Thermoprotei</taxon>
        <taxon>Thermoproteales</taxon>
        <taxon>Thermoproteaceae</taxon>
        <taxon>Thermocladium</taxon>
    </lineage>
</organism>
<evidence type="ECO:0000313" key="2">
    <source>
        <dbReference type="Proteomes" id="UP000610960"/>
    </source>
</evidence>
<reference evidence="1" key="2">
    <citation type="submission" date="2020-09" db="EMBL/GenBank/DDBJ databases">
        <authorList>
            <person name="Sun Q."/>
            <person name="Ohkuma M."/>
        </authorList>
    </citation>
    <scope>NUCLEOTIDE SEQUENCE</scope>
    <source>
        <strain evidence="1">JCM 10088</strain>
    </source>
</reference>